<comment type="caution">
    <text evidence="8">The sequence shown here is derived from an EMBL/GenBank/DDBJ whole genome shotgun (WGS) entry which is preliminary data.</text>
</comment>
<dbReference type="EMBL" id="CAJFDH010000001">
    <property type="protein sequence ID" value="CAD5206248.1"/>
    <property type="molecule type" value="Genomic_DNA"/>
</dbReference>
<keyword evidence="5 7" id="KW-1133">Transmembrane helix</keyword>
<keyword evidence="6 7" id="KW-0472">Membrane</keyword>
<comment type="subcellular location">
    <subcellularLocation>
        <location evidence="1">Endoplasmic reticulum membrane</location>
        <topology evidence="1">Multi-pass membrane protein</topology>
    </subcellularLocation>
</comment>
<protein>
    <recommendedName>
        <fullName evidence="10">Protein jagunal</fullName>
    </recommendedName>
</protein>
<evidence type="ECO:0000256" key="6">
    <source>
        <dbReference type="ARBA" id="ARBA00023136"/>
    </source>
</evidence>
<dbReference type="GO" id="GO:0016192">
    <property type="term" value="P:vesicle-mediated transport"/>
    <property type="evidence" value="ECO:0007669"/>
    <property type="project" value="TreeGrafter"/>
</dbReference>
<keyword evidence="4" id="KW-0256">Endoplasmic reticulum</keyword>
<feature type="transmembrane region" description="Helical" evidence="7">
    <location>
        <begin position="82"/>
        <end position="100"/>
    </location>
</feature>
<dbReference type="GO" id="GO:0005789">
    <property type="term" value="C:endoplasmic reticulum membrane"/>
    <property type="evidence" value="ECO:0007669"/>
    <property type="project" value="UniProtKB-SubCell"/>
</dbReference>
<evidence type="ECO:0008006" key="10">
    <source>
        <dbReference type="Google" id="ProtNLM"/>
    </source>
</evidence>
<evidence type="ECO:0000256" key="5">
    <source>
        <dbReference type="ARBA" id="ARBA00022989"/>
    </source>
</evidence>
<dbReference type="OrthoDB" id="8914197at2759"/>
<dbReference type="Proteomes" id="UP000783686">
    <property type="component" value="Unassembled WGS sequence"/>
</dbReference>
<comment type="similarity">
    <text evidence="2">Belongs to the jagunal family.</text>
</comment>
<keyword evidence="3 7" id="KW-0812">Transmembrane</keyword>
<dbReference type="GO" id="GO:0007029">
    <property type="term" value="P:endoplasmic reticulum organization"/>
    <property type="evidence" value="ECO:0007669"/>
    <property type="project" value="InterPro"/>
</dbReference>
<evidence type="ECO:0000313" key="8">
    <source>
        <dbReference type="EMBL" id="CAD5206248.1"/>
    </source>
</evidence>
<dbReference type="AlphaFoldDB" id="A0A811JSX5"/>
<gene>
    <name evidence="8" type="ORF">BOKJ2_LOCUS932</name>
</gene>
<name>A0A811JSX5_9BILA</name>
<keyword evidence="9" id="KW-1185">Reference proteome</keyword>
<feature type="transmembrane region" description="Helical" evidence="7">
    <location>
        <begin position="112"/>
        <end position="137"/>
    </location>
</feature>
<feature type="transmembrane region" description="Helical" evidence="7">
    <location>
        <begin position="157"/>
        <end position="181"/>
    </location>
</feature>
<evidence type="ECO:0000256" key="4">
    <source>
        <dbReference type="ARBA" id="ARBA00022824"/>
    </source>
</evidence>
<evidence type="ECO:0000256" key="7">
    <source>
        <dbReference type="SAM" id="Phobius"/>
    </source>
</evidence>
<dbReference type="InterPro" id="IPR009787">
    <property type="entry name" value="Jagunal"/>
</dbReference>
<evidence type="ECO:0000313" key="9">
    <source>
        <dbReference type="Proteomes" id="UP000614601"/>
    </source>
</evidence>
<dbReference type="EMBL" id="CAJFCW020000001">
    <property type="protein sequence ID" value="CAG9081010.1"/>
    <property type="molecule type" value="Genomic_DNA"/>
</dbReference>
<proteinExistence type="inferred from homology"/>
<reference evidence="8" key="1">
    <citation type="submission" date="2020-09" db="EMBL/GenBank/DDBJ databases">
        <authorList>
            <person name="Kikuchi T."/>
        </authorList>
    </citation>
    <scope>NUCLEOTIDE SEQUENCE</scope>
    <source>
        <strain evidence="8">SH1</strain>
    </source>
</reference>
<sequence>MSSRVGPRATGTDGSDFTHRQRVSQLIKLSVQYKFYLKMLFVLHFLVLLAMWTKVGSEFAIKDLGYKSAFFEKLDLPSAYPWEYVWCTSFVCIVIGLLSFNHNKTKLLRIEYYAQFVLGIVPCSIGIGSLFPELIAYIQDPENSNTPTFNGQFPMVIIWYIFFLISFQIHIFAIYFTYYLIGSWERDVKKD</sequence>
<organism evidence="8 9">
    <name type="scientific">Bursaphelenchus okinawaensis</name>
    <dbReference type="NCBI Taxonomy" id="465554"/>
    <lineage>
        <taxon>Eukaryota</taxon>
        <taxon>Metazoa</taxon>
        <taxon>Ecdysozoa</taxon>
        <taxon>Nematoda</taxon>
        <taxon>Chromadorea</taxon>
        <taxon>Rhabditida</taxon>
        <taxon>Tylenchina</taxon>
        <taxon>Tylenchomorpha</taxon>
        <taxon>Aphelenchoidea</taxon>
        <taxon>Aphelenchoididae</taxon>
        <taxon>Bursaphelenchus</taxon>
    </lineage>
</organism>
<dbReference type="Pfam" id="PF07086">
    <property type="entry name" value="Jagunal"/>
    <property type="match status" value="1"/>
</dbReference>
<evidence type="ECO:0000256" key="1">
    <source>
        <dbReference type="ARBA" id="ARBA00004477"/>
    </source>
</evidence>
<dbReference type="PANTHER" id="PTHR20955">
    <property type="entry name" value="PROTEIN JAGUNAL HOMOLOG 1"/>
    <property type="match status" value="1"/>
</dbReference>
<evidence type="ECO:0000256" key="3">
    <source>
        <dbReference type="ARBA" id="ARBA00022692"/>
    </source>
</evidence>
<feature type="transmembrane region" description="Helical" evidence="7">
    <location>
        <begin position="35"/>
        <end position="53"/>
    </location>
</feature>
<dbReference type="PANTHER" id="PTHR20955:SF1">
    <property type="entry name" value="PROTEIN JAGUNAL HOMOLOG 1"/>
    <property type="match status" value="1"/>
</dbReference>
<dbReference type="Proteomes" id="UP000614601">
    <property type="component" value="Unassembled WGS sequence"/>
</dbReference>
<evidence type="ECO:0000256" key="2">
    <source>
        <dbReference type="ARBA" id="ARBA00008462"/>
    </source>
</evidence>
<accession>A0A811JSX5</accession>